<dbReference type="AlphaFoldDB" id="A0A1I5AZS4"/>
<feature type="transmembrane region" description="Helical" evidence="6">
    <location>
        <begin position="787"/>
        <end position="809"/>
    </location>
</feature>
<keyword evidence="5 6" id="KW-0472">Membrane</keyword>
<evidence type="ECO:0000256" key="3">
    <source>
        <dbReference type="ARBA" id="ARBA00022692"/>
    </source>
</evidence>
<feature type="transmembrane region" description="Helical" evidence="6">
    <location>
        <begin position="309"/>
        <end position="329"/>
    </location>
</feature>
<keyword evidence="2" id="KW-1003">Cell membrane</keyword>
<dbReference type="GO" id="GO:0005886">
    <property type="term" value="C:plasma membrane"/>
    <property type="evidence" value="ECO:0007669"/>
    <property type="project" value="UniProtKB-SubCell"/>
</dbReference>
<comment type="subcellular location">
    <subcellularLocation>
        <location evidence="1">Cell membrane</location>
        <topology evidence="1">Multi-pass membrane protein</topology>
    </subcellularLocation>
</comment>
<dbReference type="Proteomes" id="UP000183107">
    <property type="component" value="Unassembled WGS sequence"/>
</dbReference>
<dbReference type="Pfam" id="PF03176">
    <property type="entry name" value="MMPL"/>
    <property type="match status" value="2"/>
</dbReference>
<evidence type="ECO:0000256" key="2">
    <source>
        <dbReference type="ARBA" id="ARBA00022475"/>
    </source>
</evidence>
<keyword evidence="9" id="KW-1185">Reference proteome</keyword>
<dbReference type="PANTHER" id="PTHR33406:SF13">
    <property type="entry name" value="MEMBRANE PROTEIN YDFJ"/>
    <property type="match status" value="1"/>
</dbReference>
<gene>
    <name evidence="8" type="ORF">SAMN05216386_1603</name>
</gene>
<organism evidence="8 9">
    <name type="scientific">Nitrosospira briensis</name>
    <dbReference type="NCBI Taxonomy" id="35799"/>
    <lineage>
        <taxon>Bacteria</taxon>
        <taxon>Pseudomonadati</taxon>
        <taxon>Pseudomonadota</taxon>
        <taxon>Betaproteobacteria</taxon>
        <taxon>Nitrosomonadales</taxon>
        <taxon>Nitrosomonadaceae</taxon>
        <taxon>Nitrosospira</taxon>
    </lineage>
</organism>
<dbReference type="PANTHER" id="PTHR33406">
    <property type="entry name" value="MEMBRANE PROTEIN MJ1562-RELATED"/>
    <property type="match status" value="1"/>
</dbReference>
<feature type="transmembrane region" description="Helical" evidence="6">
    <location>
        <begin position="377"/>
        <end position="399"/>
    </location>
</feature>
<dbReference type="SUPFAM" id="SSF82866">
    <property type="entry name" value="Multidrug efflux transporter AcrB transmembrane domain"/>
    <property type="match status" value="2"/>
</dbReference>
<dbReference type="STRING" id="1266925.GCA_000619905_02911"/>
<evidence type="ECO:0000256" key="5">
    <source>
        <dbReference type="ARBA" id="ARBA00023136"/>
    </source>
</evidence>
<feature type="transmembrane region" description="Helical" evidence="6">
    <location>
        <begin position="284"/>
        <end position="302"/>
    </location>
</feature>
<feature type="domain" description="Membrane transport protein MMPL" evidence="7">
    <location>
        <begin position="239"/>
        <end position="435"/>
    </location>
</feature>
<keyword evidence="3 6" id="KW-0812">Transmembrane</keyword>
<evidence type="ECO:0000256" key="6">
    <source>
        <dbReference type="SAM" id="Phobius"/>
    </source>
</evidence>
<feature type="domain" description="Membrane transport protein MMPL" evidence="7">
    <location>
        <begin position="713"/>
        <end position="883"/>
    </location>
</feature>
<reference evidence="9" key="1">
    <citation type="submission" date="2016-10" db="EMBL/GenBank/DDBJ databases">
        <authorList>
            <person name="Varghese N."/>
        </authorList>
    </citation>
    <scope>NUCLEOTIDE SEQUENCE [LARGE SCALE GENOMIC DNA]</scope>
    <source>
        <strain evidence="9">Nsp8</strain>
    </source>
</reference>
<name>A0A1I5AZS4_9PROT</name>
<evidence type="ECO:0000259" key="7">
    <source>
        <dbReference type="Pfam" id="PF03176"/>
    </source>
</evidence>
<keyword evidence="4 6" id="KW-1133">Transmembrane helix</keyword>
<feature type="transmembrane region" description="Helical" evidence="6">
    <location>
        <begin position="854"/>
        <end position="879"/>
    </location>
</feature>
<feature type="transmembrane region" description="Helical" evidence="6">
    <location>
        <begin position="731"/>
        <end position="753"/>
    </location>
</feature>
<proteinExistence type="predicted"/>
<dbReference type="EMBL" id="FOVJ01000002">
    <property type="protein sequence ID" value="SFN67944.1"/>
    <property type="molecule type" value="Genomic_DNA"/>
</dbReference>
<feature type="transmembrane region" description="Helical" evidence="6">
    <location>
        <begin position="411"/>
        <end position="435"/>
    </location>
</feature>
<dbReference type="NCBIfam" id="TIGR03480">
    <property type="entry name" value="HpnN"/>
    <property type="match status" value="1"/>
</dbReference>
<sequence length="895" mass="97560">MSISRSYTIWGNWTLAHPFTALSVLVALGVLAAHYTVGHLTIDTDTTKLVAPDAPFQQYRRVYEQAFSQDLSTLLLVVESDTPELTKSSSRKLLDLLNKDADHFNSAYIPNDNEFFRQNGLLYLDTDELQALSNNLLVAQPFLGRIGQEPNLKGFFSIFEDALKATAKATDNEASGTAQVIPIDLAALADKIALVLHKTANGENALLSWESLITEKRRHSSEEFIIASPKLDHSEIRPAQGAIEAIRKAAAIIQEPGLPAVKVWVTGEIGLEDDELAGISTGTFTASVFSIVLVLFILLVAYRSILLTLATLLTLALGMLFCGAFAAIAVKELNLISLAFAVSNIGLGVEYGIHFCLRYKDNLKEHGNKEVALRNAFMTVGPSLLLAAGTTSIGLYAFMPTDYKGVAELGLLAGTSLFICLLITLVSLPSLLKILPAPAKPGLKKGQHPLSNLSGKLAALPIRYAKPVSFTALVLALISIVLAFDVKTDFNPIELRDPHTESVIAFKKLMEDEDTSPMMLNVLAKDENSTRILQKKLSALDSVGKTISLFDLQPTDQEEKLALVEELGLILGPQVQHFPQLETNVDPVPGIIRLIKAIDIVLLQKADARNRASLTKLKTELQKILSELDAQSQSSRKIFIEKIQTALLGTLPQVMRELSTSLKAGPVSLDDLPADIKDRWLSKDGWYRIQIFPKKNLNDLTNLKEFIIEVQSVASETTGLPIIYWESMKEVIAAFQQAIVIALVAIALVLLAIRRDVLDTTLVMITLILAGLFTIACATLTKTPINFANIIALPLLLGLGVDNGIHMLVKLRESLSGPEDEDIYQSSTARAIFFGALTTSSSFGGLAFSPHAGISSMGLIITIGIFWIMVCTFIILPALSKLILSRKELEQRRVG</sequence>
<dbReference type="RefSeq" id="WP_074796366.1">
    <property type="nucleotide sequence ID" value="NZ_FOVJ01000002.1"/>
</dbReference>
<evidence type="ECO:0000313" key="8">
    <source>
        <dbReference type="EMBL" id="SFN67944.1"/>
    </source>
</evidence>
<evidence type="ECO:0000256" key="4">
    <source>
        <dbReference type="ARBA" id="ARBA00022989"/>
    </source>
</evidence>
<dbReference type="OrthoDB" id="7067407at2"/>
<protein>
    <recommendedName>
        <fullName evidence="7">Membrane transport protein MMPL domain-containing protein</fullName>
    </recommendedName>
</protein>
<evidence type="ECO:0000313" key="9">
    <source>
        <dbReference type="Proteomes" id="UP000183107"/>
    </source>
</evidence>
<accession>A0A1I5AZS4</accession>
<dbReference type="Gene3D" id="1.20.1640.10">
    <property type="entry name" value="Multidrug efflux transporter AcrB transmembrane domain"/>
    <property type="match status" value="2"/>
</dbReference>
<evidence type="ECO:0000256" key="1">
    <source>
        <dbReference type="ARBA" id="ARBA00004651"/>
    </source>
</evidence>
<feature type="transmembrane region" description="Helical" evidence="6">
    <location>
        <begin position="335"/>
        <end position="357"/>
    </location>
</feature>
<dbReference type="InterPro" id="IPR017841">
    <property type="entry name" value="Hopanoid_biosynth_HpnN"/>
</dbReference>
<feature type="transmembrane region" description="Helical" evidence="6">
    <location>
        <begin position="760"/>
        <end position="781"/>
    </location>
</feature>
<dbReference type="InterPro" id="IPR050545">
    <property type="entry name" value="Mycobact_MmpL"/>
</dbReference>
<dbReference type="InterPro" id="IPR004869">
    <property type="entry name" value="MMPL_dom"/>
</dbReference>